<dbReference type="STRING" id="545695.TREAZ_0368"/>
<dbReference type="HOGENOM" id="CLU_1610032_0_0_12"/>
<dbReference type="RefSeq" id="WP_015711574.1">
    <property type="nucleotide sequence ID" value="NC_015577.1"/>
</dbReference>
<gene>
    <name evidence="2" type="ordered locus">TREAZ_0368</name>
</gene>
<keyword evidence="3" id="KW-1185">Reference proteome</keyword>
<dbReference type="AlphaFoldDB" id="F5YDG0"/>
<dbReference type="InParanoid" id="F5YDG0"/>
<reference evidence="2 3" key="2">
    <citation type="journal article" date="2011" name="ISME J.">
        <title>RNA-seq reveals cooperative metabolic interactions between two termite-gut spirochete species in co-culture.</title>
        <authorList>
            <person name="Rosenthal A.Z."/>
            <person name="Matson E.G."/>
            <person name="Eldar A."/>
            <person name="Leadbetter J.R."/>
        </authorList>
    </citation>
    <scope>NUCLEOTIDE SEQUENCE [LARGE SCALE GENOMIC DNA]</scope>
    <source>
        <strain evidence="3">ATCC BAA-888 / DSM 13862 / ZAS-9</strain>
    </source>
</reference>
<dbReference type="KEGG" id="taz:TREAZ_0368"/>
<keyword evidence="1" id="KW-0732">Signal</keyword>
<sequence>MKPKVVFTVLMAVFCLFGLTFCSDDPSGNSGNPDVPNEVADAFEAIGAEDFVVPSGGSYHSYYMDDNSESLSVLWTNCSKSIFDQYVSAWQKKLGEAPEPEKSGYEDGIYFAYFGAEDYFPSTEFTTFWGISIIYFPYAINEEGIPANSILLELPCGGSESAGGE</sequence>
<protein>
    <submittedName>
        <fullName evidence="2">Uncharacterized protein</fullName>
    </submittedName>
</protein>
<accession>F5YDG0</accession>
<feature type="signal peptide" evidence="1">
    <location>
        <begin position="1"/>
        <end position="22"/>
    </location>
</feature>
<feature type="chain" id="PRO_5003331747" evidence="1">
    <location>
        <begin position="23"/>
        <end position="165"/>
    </location>
</feature>
<dbReference type="EMBL" id="CP001841">
    <property type="protein sequence ID" value="AEF81008.1"/>
    <property type="molecule type" value="Genomic_DNA"/>
</dbReference>
<organism evidence="2 3">
    <name type="scientific">Leadbettera azotonutricia (strain ATCC BAA-888 / DSM 13862 / ZAS-9)</name>
    <name type="common">Treponema azotonutricium</name>
    <dbReference type="NCBI Taxonomy" id="545695"/>
    <lineage>
        <taxon>Bacteria</taxon>
        <taxon>Pseudomonadati</taxon>
        <taxon>Spirochaetota</taxon>
        <taxon>Spirochaetia</taxon>
        <taxon>Spirochaetales</taxon>
        <taxon>Breznakiellaceae</taxon>
        <taxon>Leadbettera</taxon>
    </lineage>
</organism>
<reference evidence="3" key="1">
    <citation type="submission" date="2009-12" db="EMBL/GenBank/DDBJ databases">
        <title>Complete sequence of Treponema azotonutricium strain ZAS-9.</title>
        <authorList>
            <person name="Tetu S.G."/>
            <person name="Matson E."/>
            <person name="Ren Q."/>
            <person name="Seshadri R."/>
            <person name="Elbourne L."/>
            <person name="Hassan K.A."/>
            <person name="Durkin A."/>
            <person name="Radune D."/>
            <person name="Mohamoud Y."/>
            <person name="Shay R."/>
            <person name="Jin S."/>
            <person name="Zhang X."/>
            <person name="Lucey K."/>
            <person name="Ballor N.R."/>
            <person name="Ottesen E."/>
            <person name="Rosenthal R."/>
            <person name="Allen A."/>
            <person name="Leadbetter J.R."/>
            <person name="Paulsen I.T."/>
        </authorList>
    </citation>
    <scope>NUCLEOTIDE SEQUENCE [LARGE SCALE GENOMIC DNA]</scope>
    <source>
        <strain evidence="3">ATCC BAA-888 / DSM 13862 / ZAS-9</strain>
    </source>
</reference>
<evidence type="ECO:0000313" key="2">
    <source>
        <dbReference type="EMBL" id="AEF81008.1"/>
    </source>
</evidence>
<evidence type="ECO:0000313" key="3">
    <source>
        <dbReference type="Proteomes" id="UP000009222"/>
    </source>
</evidence>
<dbReference type="Proteomes" id="UP000009222">
    <property type="component" value="Chromosome"/>
</dbReference>
<evidence type="ECO:0000256" key="1">
    <source>
        <dbReference type="SAM" id="SignalP"/>
    </source>
</evidence>
<proteinExistence type="predicted"/>
<name>F5YDG0_LEAAZ</name>